<dbReference type="GO" id="GO:0000917">
    <property type="term" value="P:division septum assembly"/>
    <property type="evidence" value="ECO:0007669"/>
    <property type="project" value="UniProtKB-KW"/>
</dbReference>
<evidence type="ECO:0000313" key="5">
    <source>
        <dbReference type="EMBL" id="ATY86329.1"/>
    </source>
</evidence>
<dbReference type="EMBL" id="LR792683">
    <property type="protein sequence ID" value="CAB3389752.1"/>
    <property type="molecule type" value="Genomic_DNA"/>
</dbReference>
<dbReference type="InterPro" id="IPR007170">
    <property type="entry name" value="SpoVG"/>
</dbReference>
<dbReference type="Pfam" id="PF04026">
    <property type="entry name" value="SpoVG"/>
    <property type="match status" value="1"/>
</dbReference>
<evidence type="ECO:0000256" key="2">
    <source>
        <dbReference type="ARBA" id="ARBA00023210"/>
    </source>
</evidence>
<dbReference type="HAMAP" id="MF_00819">
    <property type="entry name" value="SpoVG"/>
    <property type="match status" value="1"/>
</dbReference>
<keyword evidence="1 4" id="KW-0132">Cell division</keyword>
<dbReference type="OrthoDB" id="9796286at2"/>
<proteinExistence type="inferred from homology"/>
<keyword evidence="7" id="KW-1185">Reference proteome</keyword>
<accession>A0A2K8NAF9</accession>
<dbReference type="AlphaFoldDB" id="A0A2K8NAF9"/>
<keyword evidence="2 4" id="KW-0717">Septation</keyword>
<dbReference type="PANTHER" id="PTHR38429">
    <property type="entry name" value="SEPTATION PROTEIN SPOVG-RELATED"/>
    <property type="match status" value="1"/>
</dbReference>
<dbReference type="Proteomes" id="UP000231932">
    <property type="component" value="Chromosome"/>
</dbReference>
<dbReference type="Proteomes" id="UP000502196">
    <property type="component" value="Chromosome"/>
</dbReference>
<dbReference type="PANTHER" id="PTHR38429:SF1">
    <property type="entry name" value="SEPTATION PROTEIN SPOVG-RELATED"/>
    <property type="match status" value="1"/>
</dbReference>
<dbReference type="KEGG" id="kyr:CVV65_00365"/>
<sequence length="95" mass="10120">MEITSVRLVRLSAGKLRALASVTFDDEFVVHQIRVIHGSTGLFVAMPARRTASGAYRDIAHPVSASLRSKVQAAVLAAYEAPGVGEPSDKVESEV</sequence>
<dbReference type="GO" id="GO:0030435">
    <property type="term" value="P:sporulation resulting in formation of a cellular spore"/>
    <property type="evidence" value="ECO:0007669"/>
    <property type="project" value="InterPro"/>
</dbReference>
<evidence type="ECO:0000256" key="4">
    <source>
        <dbReference type="HAMAP-Rule" id="MF_00819"/>
    </source>
</evidence>
<dbReference type="EMBL" id="CP024955">
    <property type="protein sequence ID" value="ATY86329.1"/>
    <property type="molecule type" value="Genomic_DNA"/>
</dbReference>
<reference evidence="6 8" key="3">
    <citation type="submission" date="2020-04" db="EMBL/GenBank/DDBJ databases">
        <authorList>
            <person name="Hogendoorn C."/>
        </authorList>
    </citation>
    <scope>NUCLEOTIDE SEQUENCE [LARGE SCALE GENOMIC DNA]</scope>
    <source>
        <strain evidence="6">COOX1</strain>
    </source>
</reference>
<evidence type="ECO:0000256" key="1">
    <source>
        <dbReference type="ARBA" id="ARBA00022618"/>
    </source>
</evidence>
<evidence type="ECO:0000313" key="8">
    <source>
        <dbReference type="Proteomes" id="UP000502196"/>
    </source>
</evidence>
<dbReference type="InterPro" id="IPR036751">
    <property type="entry name" value="SpoVG_sf"/>
</dbReference>
<organism evidence="5 7">
    <name type="scientific">Kyrpidia spormannii</name>
    <dbReference type="NCBI Taxonomy" id="2055160"/>
    <lineage>
        <taxon>Bacteria</taxon>
        <taxon>Bacillati</taxon>
        <taxon>Bacillota</taxon>
        <taxon>Bacilli</taxon>
        <taxon>Bacillales</taxon>
        <taxon>Alicyclobacillaceae</taxon>
        <taxon>Kyrpidia</taxon>
    </lineage>
</organism>
<evidence type="ECO:0000313" key="7">
    <source>
        <dbReference type="Proteomes" id="UP000231932"/>
    </source>
</evidence>
<name>A0A2K8NAF9_9BACL</name>
<comment type="similarity">
    <text evidence="4">Belongs to the SpoVG family.</text>
</comment>
<keyword evidence="3 4" id="KW-0131">Cell cycle</keyword>
<dbReference type="Gene3D" id="3.30.1120.40">
    <property type="entry name" value="Stage V sporulation protein G"/>
    <property type="match status" value="1"/>
</dbReference>
<evidence type="ECO:0000313" key="6">
    <source>
        <dbReference type="EMBL" id="CAB3389752.1"/>
    </source>
</evidence>
<dbReference type="SUPFAM" id="SSF160537">
    <property type="entry name" value="SpoVG-like"/>
    <property type="match status" value="1"/>
</dbReference>
<dbReference type="NCBIfam" id="NF009749">
    <property type="entry name" value="PRK13259.1"/>
    <property type="match status" value="1"/>
</dbReference>
<reference evidence="5" key="2">
    <citation type="journal article" date="2018" name="Genome Announc.">
        <title>Complete Genome Sequence of Kyrpidia sp. Strain EA-1, a Thermophilic Knallgas Bacterium, Isolated from the Azores.</title>
        <authorList>
            <person name="Reiner J.E."/>
            <person name="Lapp C.J."/>
            <person name="Bunk B."/>
            <person name="Sproer C."/>
            <person name="Overmann J."/>
            <person name="Gescher J."/>
        </authorList>
    </citation>
    <scope>NUCLEOTIDE SEQUENCE</scope>
    <source>
        <strain evidence="5">EA-1</strain>
    </source>
</reference>
<reference evidence="7" key="1">
    <citation type="submission" date="2017-11" db="EMBL/GenBank/DDBJ databases">
        <title>Complete Genome Sequence of Kyrpidia sp. Strain EA-1, a thermophilic, hydrogen-oxidizing Bacterium, isolated from the Azores.</title>
        <authorList>
            <person name="Reiner J.E."/>
            <person name="Lapp C.J."/>
            <person name="Bunk B."/>
            <person name="Gescher J."/>
        </authorList>
    </citation>
    <scope>NUCLEOTIDE SEQUENCE [LARGE SCALE GENOMIC DNA]</scope>
    <source>
        <strain evidence="7">EA-1</strain>
    </source>
</reference>
<evidence type="ECO:0000256" key="3">
    <source>
        <dbReference type="ARBA" id="ARBA00023306"/>
    </source>
</evidence>
<gene>
    <name evidence="4 6" type="primary">spoVG</name>
    <name evidence="6" type="ORF">COOX1_0072</name>
    <name evidence="5" type="ORF">CVV65_00365</name>
</gene>
<comment type="function">
    <text evidence="4">Could be involved in septation.</text>
</comment>
<dbReference type="RefSeq" id="WP_100669071.1">
    <property type="nucleotide sequence ID" value="NZ_CP024955.1"/>
</dbReference>
<protein>
    <recommendedName>
        <fullName evidence="4">Putative septation protein SpoVG</fullName>
    </recommendedName>
</protein>